<dbReference type="InParanoid" id="A0A168REU4"/>
<reference evidence="1" key="1">
    <citation type="submission" date="2016-04" db="EMBL/GenBank/DDBJ databases">
        <authorList>
            <person name="Evans L.H."/>
            <person name="Alamgir A."/>
            <person name="Owens N."/>
            <person name="Weber N.D."/>
            <person name="Virtaneva K."/>
            <person name="Barbian K."/>
            <person name="Babar A."/>
            <person name="Rosenke K."/>
        </authorList>
    </citation>
    <scope>NUCLEOTIDE SEQUENCE [LARGE SCALE GENOMIC DNA]</scope>
    <source>
        <strain evidence="1">CBS 101.48</strain>
    </source>
</reference>
<name>A0A168REU4_ABSGL</name>
<dbReference type="SUPFAM" id="SSF53335">
    <property type="entry name" value="S-adenosyl-L-methionine-dependent methyltransferases"/>
    <property type="match status" value="1"/>
</dbReference>
<dbReference type="AlphaFoldDB" id="A0A168REU4"/>
<dbReference type="InterPro" id="IPR019410">
    <property type="entry name" value="Methyltransf_16"/>
</dbReference>
<dbReference type="PANTHER" id="PTHR14614">
    <property type="entry name" value="HEPATOCELLULAR CARCINOMA-ASSOCIATED ANTIGEN"/>
    <property type="match status" value="1"/>
</dbReference>
<keyword evidence="2" id="KW-1185">Reference proteome</keyword>
<gene>
    <name evidence="1" type="primary">ABSGL_12480.1 scaffold 12955</name>
</gene>
<protein>
    <submittedName>
        <fullName evidence="1">Uncharacterized protein</fullName>
    </submittedName>
</protein>
<dbReference type="EMBL" id="LT554635">
    <property type="protein sequence ID" value="SAM06700.1"/>
    <property type="molecule type" value="Genomic_DNA"/>
</dbReference>
<dbReference type="Pfam" id="PF10294">
    <property type="entry name" value="Methyltransf_16"/>
    <property type="match status" value="1"/>
</dbReference>
<evidence type="ECO:0000313" key="1">
    <source>
        <dbReference type="EMBL" id="SAM06700.1"/>
    </source>
</evidence>
<dbReference type="Proteomes" id="UP000078561">
    <property type="component" value="Unassembled WGS sequence"/>
</dbReference>
<dbReference type="Gene3D" id="3.40.50.150">
    <property type="entry name" value="Vaccinia Virus protein VP39"/>
    <property type="match status" value="1"/>
</dbReference>
<dbReference type="InterPro" id="IPR029063">
    <property type="entry name" value="SAM-dependent_MTases_sf"/>
</dbReference>
<organism evidence="1">
    <name type="scientific">Absidia glauca</name>
    <name type="common">Pin mould</name>
    <dbReference type="NCBI Taxonomy" id="4829"/>
    <lineage>
        <taxon>Eukaryota</taxon>
        <taxon>Fungi</taxon>
        <taxon>Fungi incertae sedis</taxon>
        <taxon>Mucoromycota</taxon>
        <taxon>Mucoromycotina</taxon>
        <taxon>Mucoromycetes</taxon>
        <taxon>Mucorales</taxon>
        <taxon>Cunninghamellaceae</taxon>
        <taxon>Absidia</taxon>
    </lineage>
</organism>
<dbReference type="OrthoDB" id="194386at2759"/>
<dbReference type="OMA" id="HRDDKQN"/>
<proteinExistence type="predicted"/>
<accession>A0A168REU4</accession>
<dbReference type="STRING" id="4829.A0A168REU4"/>
<dbReference type="PANTHER" id="PTHR14614:SF109">
    <property type="entry name" value="RIBOSOMAL LYSINE N-METHYLTRANSFERASE 5"/>
    <property type="match status" value="1"/>
</dbReference>
<sequence>MGKRSVVSEDKPIATVSGWEDGEHYERAVTKLDRWVLQSADRLVIHIGERDIVLVQDPHSNHLGGYIWLSSLVLCSYLDALHTGLPKGRGQRHEWIHMDHGKRWVELGSGVGLVGLMLHQLGIDNVVMTDIAELVPLLEKNVEANDVLVQSISGRRENAASMDDGRPGVVVEPLLWNDDAAIQHIKSAGPIDYIVVCDCIYSEASAVDLVLTMEKLAGPDTTIICLSEVRNQAAQDTFMEQAQAVFSVDLVPPVQWQKKVTDVVFDETLNLYRLSKSASSSSLQKDRAGRKKK</sequence>
<evidence type="ECO:0000313" key="2">
    <source>
        <dbReference type="Proteomes" id="UP000078561"/>
    </source>
</evidence>